<sequence>MTNGIKLNKRDVIGGAYELTISLSKMISSKVHSSLLIEVQKKLDKARVEYANDIITLDEFYNIYQMIQDRFNKLAEFELLIFKEIVEN</sequence>
<accession>A0A7H0Y318</accession>
<dbReference type="EMBL" id="CP061172">
    <property type="protein sequence ID" value="QNR65476.1"/>
    <property type="molecule type" value="Genomic_DNA"/>
</dbReference>
<protein>
    <submittedName>
        <fullName evidence="1">Uncharacterized protein</fullName>
    </submittedName>
</protein>
<dbReference type="Proteomes" id="UP000516384">
    <property type="component" value="Chromosome"/>
</dbReference>
<gene>
    <name evidence="1" type="ORF">IAQ67_16445</name>
</gene>
<evidence type="ECO:0000313" key="1">
    <source>
        <dbReference type="EMBL" id="QNR65476.1"/>
    </source>
</evidence>
<proteinExistence type="predicted"/>
<organism evidence="1 2">
    <name type="scientific">Paenibacillus peoriae</name>
    <dbReference type="NCBI Taxonomy" id="59893"/>
    <lineage>
        <taxon>Bacteria</taxon>
        <taxon>Bacillati</taxon>
        <taxon>Bacillota</taxon>
        <taxon>Bacilli</taxon>
        <taxon>Bacillales</taxon>
        <taxon>Paenibacillaceae</taxon>
        <taxon>Paenibacillus</taxon>
    </lineage>
</organism>
<reference evidence="1 2" key="1">
    <citation type="submission" date="2020-09" db="EMBL/GenBank/DDBJ databases">
        <title>Characterization of Paenibacillus peoriae strain ZF390 with broad-spectrum antimicrobial activity as a potential biocontrol agent.</title>
        <authorList>
            <person name="Li L."/>
            <person name="Zhao Y."/>
            <person name="Li B."/>
            <person name="Xie X."/>
        </authorList>
    </citation>
    <scope>NUCLEOTIDE SEQUENCE [LARGE SCALE GENOMIC DNA]</scope>
    <source>
        <strain evidence="1 2">ZF390</strain>
    </source>
</reference>
<dbReference type="RefSeq" id="WP_190297372.1">
    <property type="nucleotide sequence ID" value="NZ_CP061172.1"/>
</dbReference>
<name>A0A7H0Y318_9BACL</name>
<dbReference type="AlphaFoldDB" id="A0A7H0Y318"/>
<evidence type="ECO:0000313" key="2">
    <source>
        <dbReference type="Proteomes" id="UP000516384"/>
    </source>
</evidence>